<keyword evidence="3" id="KW-1185">Reference proteome</keyword>
<feature type="chain" id="PRO_5047335329" description="Secreted protein" evidence="1">
    <location>
        <begin position="26"/>
        <end position="132"/>
    </location>
</feature>
<dbReference type="EMBL" id="JAUKTR010000001">
    <property type="protein sequence ID" value="MDO1558197.1"/>
    <property type="molecule type" value="Genomic_DNA"/>
</dbReference>
<proteinExistence type="predicted"/>
<sequence>MTGSGVLAGGAAALALVLAATGAAAQERSVDEIRYVTCDGSRWSAALDGEWFWHFPSDPETQAERHQSRNIRYLTWGGGCWNATWDARTRTFFHTPVAGGAGHPDTILNYEDWRGVRWTARRQGDEWVVRQP</sequence>
<reference evidence="2" key="1">
    <citation type="submission" date="2023-07" db="EMBL/GenBank/DDBJ databases">
        <title>Brevundimonas soil sp. nov., isolated from the soil of chemical plant.</title>
        <authorList>
            <person name="Wu N."/>
        </authorList>
    </citation>
    <scope>NUCLEOTIDE SEQUENCE</scope>
    <source>
        <strain evidence="2">XZ-24</strain>
    </source>
</reference>
<organism evidence="2 3">
    <name type="scientific">Peiella sedimenti</name>
    <dbReference type="NCBI Taxonomy" id="3061083"/>
    <lineage>
        <taxon>Bacteria</taxon>
        <taxon>Pseudomonadati</taxon>
        <taxon>Pseudomonadota</taxon>
        <taxon>Alphaproteobacteria</taxon>
        <taxon>Caulobacterales</taxon>
        <taxon>Caulobacteraceae</taxon>
        <taxon>Peiella</taxon>
    </lineage>
</organism>
<keyword evidence="1" id="KW-0732">Signal</keyword>
<dbReference type="Proteomes" id="UP001169063">
    <property type="component" value="Unassembled WGS sequence"/>
</dbReference>
<name>A0ABT8SI03_9CAUL</name>
<evidence type="ECO:0000313" key="2">
    <source>
        <dbReference type="EMBL" id="MDO1558197.1"/>
    </source>
</evidence>
<accession>A0ABT8SI03</accession>
<dbReference type="RefSeq" id="WP_302108618.1">
    <property type="nucleotide sequence ID" value="NZ_JAUKTR010000001.1"/>
</dbReference>
<gene>
    <name evidence="2" type="ORF">Q0812_01970</name>
</gene>
<evidence type="ECO:0000256" key="1">
    <source>
        <dbReference type="SAM" id="SignalP"/>
    </source>
</evidence>
<evidence type="ECO:0000313" key="3">
    <source>
        <dbReference type="Proteomes" id="UP001169063"/>
    </source>
</evidence>
<evidence type="ECO:0008006" key="4">
    <source>
        <dbReference type="Google" id="ProtNLM"/>
    </source>
</evidence>
<feature type="signal peptide" evidence="1">
    <location>
        <begin position="1"/>
        <end position="25"/>
    </location>
</feature>
<comment type="caution">
    <text evidence="2">The sequence shown here is derived from an EMBL/GenBank/DDBJ whole genome shotgun (WGS) entry which is preliminary data.</text>
</comment>
<protein>
    <recommendedName>
        <fullName evidence="4">Secreted protein</fullName>
    </recommendedName>
</protein>